<comment type="caution">
    <text evidence="1">The sequence shown here is derived from an EMBL/GenBank/DDBJ whole genome shotgun (WGS) entry which is preliminary data.</text>
</comment>
<proteinExistence type="predicted"/>
<dbReference type="EMBL" id="MCFL01000501">
    <property type="protein sequence ID" value="ORZ05025.1"/>
    <property type="molecule type" value="Genomic_DNA"/>
</dbReference>
<reference evidence="1 2" key="1">
    <citation type="submission" date="2016-07" db="EMBL/GenBank/DDBJ databases">
        <title>Pervasive Adenine N6-methylation of Active Genes in Fungi.</title>
        <authorList>
            <consortium name="DOE Joint Genome Institute"/>
            <person name="Mondo S.J."/>
            <person name="Dannebaum R.O."/>
            <person name="Kuo R.C."/>
            <person name="Labutti K."/>
            <person name="Haridas S."/>
            <person name="Kuo A."/>
            <person name="Salamov A."/>
            <person name="Ahrendt S.R."/>
            <person name="Lipzen A."/>
            <person name="Sullivan W."/>
            <person name="Andreopoulos W.B."/>
            <person name="Clum A."/>
            <person name="Lindquist E."/>
            <person name="Daum C."/>
            <person name="Ramamoorthy G.K."/>
            <person name="Gryganskyi A."/>
            <person name="Culley D."/>
            <person name="Magnuson J.K."/>
            <person name="James T.Y."/>
            <person name="O'Malley M.A."/>
            <person name="Stajich J.E."/>
            <person name="Spatafora J.W."/>
            <person name="Visel A."/>
            <person name="Grigoriev I.V."/>
        </authorList>
    </citation>
    <scope>NUCLEOTIDE SEQUENCE [LARGE SCALE GENOMIC DNA]</scope>
    <source>
        <strain evidence="1 2">PL171</strain>
    </source>
</reference>
<organism evidence="1 2">
    <name type="scientific">Catenaria anguillulae PL171</name>
    <dbReference type="NCBI Taxonomy" id="765915"/>
    <lineage>
        <taxon>Eukaryota</taxon>
        <taxon>Fungi</taxon>
        <taxon>Fungi incertae sedis</taxon>
        <taxon>Blastocladiomycota</taxon>
        <taxon>Blastocladiomycetes</taxon>
        <taxon>Blastocladiales</taxon>
        <taxon>Catenariaceae</taxon>
        <taxon>Catenaria</taxon>
    </lineage>
</organism>
<evidence type="ECO:0000313" key="1">
    <source>
        <dbReference type="EMBL" id="ORZ05025.1"/>
    </source>
</evidence>
<name>A0A1Y2G9V9_9FUNG</name>
<accession>A0A1Y2G9V9</accession>
<keyword evidence="2" id="KW-1185">Reference proteome</keyword>
<protein>
    <submittedName>
        <fullName evidence="1">Uncharacterized protein</fullName>
    </submittedName>
</protein>
<sequence>MLVVKSAGGSFVLLVPCSVYTHTPKAMLRSRSLAGLCVPPHFMAFERHCTRGGQHARALMFALHSGISVAPDSHALSGIRT</sequence>
<dbReference type="Proteomes" id="UP000193411">
    <property type="component" value="Unassembled WGS sequence"/>
</dbReference>
<dbReference type="AlphaFoldDB" id="A0A1Y2G9V9"/>
<gene>
    <name evidence="1" type="ORF">BCR44DRAFT_41452</name>
</gene>
<evidence type="ECO:0000313" key="2">
    <source>
        <dbReference type="Proteomes" id="UP000193411"/>
    </source>
</evidence>